<gene>
    <name evidence="1" type="ORF">PFISCL1PPCAC_24649</name>
</gene>
<keyword evidence="2" id="KW-1185">Reference proteome</keyword>
<proteinExistence type="predicted"/>
<name>A0AAV5WMW7_9BILA</name>
<comment type="caution">
    <text evidence="1">The sequence shown here is derived from an EMBL/GenBank/DDBJ whole genome shotgun (WGS) entry which is preliminary data.</text>
</comment>
<accession>A0AAV5WMW7</accession>
<organism evidence="1 2">
    <name type="scientific">Pristionchus fissidentatus</name>
    <dbReference type="NCBI Taxonomy" id="1538716"/>
    <lineage>
        <taxon>Eukaryota</taxon>
        <taxon>Metazoa</taxon>
        <taxon>Ecdysozoa</taxon>
        <taxon>Nematoda</taxon>
        <taxon>Chromadorea</taxon>
        <taxon>Rhabditida</taxon>
        <taxon>Rhabditina</taxon>
        <taxon>Diplogasteromorpha</taxon>
        <taxon>Diplogasteroidea</taxon>
        <taxon>Neodiplogasteridae</taxon>
        <taxon>Pristionchus</taxon>
    </lineage>
</organism>
<sequence length="62" mass="7310">NVSEEEKEIIRENLDNFVFHLYNCDMSSADDIVIRQVLSGMVYWRLEIHPIVVNVLESEDDK</sequence>
<evidence type="ECO:0000313" key="2">
    <source>
        <dbReference type="Proteomes" id="UP001432322"/>
    </source>
</evidence>
<dbReference type="AlphaFoldDB" id="A0AAV5WMW7"/>
<protein>
    <submittedName>
        <fullName evidence="1">Uncharacterized protein</fullName>
    </submittedName>
</protein>
<dbReference type="EMBL" id="BTSY01000006">
    <property type="protein sequence ID" value="GMT33352.1"/>
    <property type="molecule type" value="Genomic_DNA"/>
</dbReference>
<feature type="non-terminal residue" evidence="1">
    <location>
        <position position="62"/>
    </location>
</feature>
<dbReference type="Proteomes" id="UP001432322">
    <property type="component" value="Unassembled WGS sequence"/>
</dbReference>
<feature type="non-terminal residue" evidence="1">
    <location>
        <position position="1"/>
    </location>
</feature>
<reference evidence="1" key="1">
    <citation type="submission" date="2023-10" db="EMBL/GenBank/DDBJ databases">
        <title>Genome assembly of Pristionchus species.</title>
        <authorList>
            <person name="Yoshida K."/>
            <person name="Sommer R.J."/>
        </authorList>
    </citation>
    <scope>NUCLEOTIDE SEQUENCE</scope>
    <source>
        <strain evidence="1">RS5133</strain>
    </source>
</reference>
<evidence type="ECO:0000313" key="1">
    <source>
        <dbReference type="EMBL" id="GMT33352.1"/>
    </source>
</evidence>